<dbReference type="EMBL" id="JAZAVJ010000015">
    <property type="protein sequence ID" value="KAK7422595.1"/>
    <property type="molecule type" value="Genomic_DNA"/>
</dbReference>
<evidence type="ECO:0000256" key="3">
    <source>
        <dbReference type="ARBA" id="ARBA00022617"/>
    </source>
</evidence>
<reference evidence="8 9" key="1">
    <citation type="journal article" date="2025" name="Microbiol. Resour. Announc.">
        <title>Draft genome sequences for Neonectria magnoliae and Neonectria punicea, canker pathogens of Liriodendron tulipifera and Acer saccharum in West Virginia.</title>
        <authorList>
            <person name="Petronek H.M."/>
            <person name="Kasson M.T."/>
            <person name="Metheny A.M."/>
            <person name="Stauder C.M."/>
            <person name="Lovett B."/>
            <person name="Lynch S.C."/>
            <person name="Garnas J.R."/>
            <person name="Kasson L.R."/>
            <person name="Stajich J.E."/>
        </authorList>
    </citation>
    <scope>NUCLEOTIDE SEQUENCE [LARGE SCALE GENOMIC DNA]</scope>
    <source>
        <strain evidence="8 9">NRRL 64653</strain>
    </source>
</reference>
<dbReference type="Pfam" id="PF00067">
    <property type="entry name" value="p450"/>
    <property type="match status" value="1"/>
</dbReference>
<comment type="caution">
    <text evidence="8">The sequence shown here is derived from an EMBL/GenBank/DDBJ whole genome shotgun (WGS) entry which is preliminary data.</text>
</comment>
<dbReference type="PANTHER" id="PTHR24304:SF2">
    <property type="entry name" value="24-HYDROXYCHOLESTEROL 7-ALPHA-HYDROXYLASE"/>
    <property type="match status" value="1"/>
</dbReference>
<accession>A0ABR1HN00</accession>
<organism evidence="8 9">
    <name type="scientific">Neonectria punicea</name>
    <dbReference type="NCBI Taxonomy" id="979145"/>
    <lineage>
        <taxon>Eukaryota</taxon>
        <taxon>Fungi</taxon>
        <taxon>Dikarya</taxon>
        <taxon>Ascomycota</taxon>
        <taxon>Pezizomycotina</taxon>
        <taxon>Sordariomycetes</taxon>
        <taxon>Hypocreomycetidae</taxon>
        <taxon>Hypocreales</taxon>
        <taxon>Nectriaceae</taxon>
        <taxon>Neonectria</taxon>
    </lineage>
</organism>
<comment type="similarity">
    <text evidence="2 7">Belongs to the cytochrome P450 family.</text>
</comment>
<keyword evidence="4 7" id="KW-0479">Metal-binding</keyword>
<sequence>MANLMTIISPQSWPTSIYVVLTLALVLAFGGMVTRPALPNTAPQLHRGLPLLGSLDFFLSRATFLRAGRSQSKSDNFSFHYGPHSVVSLAGPSGKATFYGDRGLDFTEGFKGLSNAGPNVKFLHSGNSLVTFFLSSLKRAMQKDRLEASLPFLISDTHAAVLKMSSAPQGVIHPINEMWQLIYQLTHRTLGSKDIADDPKALERTLAIYSSMEGSSAFEIMFPSLPTPTKVRKVWAGAQLHRTFSRIVDERKRTGRREDDAMQVLIDQGASDIKISAFIMGSLFAGVLNTGVNAGLILCFLAQERQWYARTQEQIDAVVTKNRMYEDEHPVDVFQRLTLDDWETEFPLIDLALRECIRLNTTGSSMRKNLSGKDIPVGDTGEVIPKDAFAVYLLDHTHMDENLYKDPLKWDPERYLPDRAEDKKTQHGYLGWGAGLHQCLGMKFAKLEITVTTAMFMAHLDFRLSDKNGRPVDKLPPINRNNLGAMKPKEDIYFKCTPRVN</sequence>
<evidence type="ECO:0000256" key="7">
    <source>
        <dbReference type="RuleBase" id="RU000461"/>
    </source>
</evidence>
<evidence type="ECO:0000256" key="2">
    <source>
        <dbReference type="ARBA" id="ARBA00010617"/>
    </source>
</evidence>
<dbReference type="PANTHER" id="PTHR24304">
    <property type="entry name" value="CYTOCHROME P450 FAMILY 7"/>
    <property type="match status" value="1"/>
</dbReference>
<evidence type="ECO:0000313" key="9">
    <source>
        <dbReference type="Proteomes" id="UP001498476"/>
    </source>
</evidence>
<dbReference type="PRINTS" id="PR00465">
    <property type="entry name" value="EP450IV"/>
</dbReference>
<proteinExistence type="inferred from homology"/>
<evidence type="ECO:0000256" key="1">
    <source>
        <dbReference type="ARBA" id="ARBA00001971"/>
    </source>
</evidence>
<dbReference type="PROSITE" id="PS00086">
    <property type="entry name" value="CYTOCHROME_P450"/>
    <property type="match status" value="1"/>
</dbReference>
<evidence type="ECO:0000256" key="5">
    <source>
        <dbReference type="ARBA" id="ARBA00023004"/>
    </source>
</evidence>
<comment type="cofactor">
    <cofactor evidence="1">
        <name>heme</name>
        <dbReference type="ChEBI" id="CHEBI:30413"/>
    </cofactor>
</comment>
<dbReference type="SUPFAM" id="SSF48264">
    <property type="entry name" value="Cytochrome P450"/>
    <property type="match status" value="1"/>
</dbReference>
<keyword evidence="6 7" id="KW-0503">Monooxygenase</keyword>
<protein>
    <recommendedName>
        <fullName evidence="10">Cytochrome P450</fullName>
    </recommendedName>
</protein>
<keyword evidence="5 7" id="KW-0408">Iron</keyword>
<evidence type="ECO:0000313" key="8">
    <source>
        <dbReference type="EMBL" id="KAK7422595.1"/>
    </source>
</evidence>
<dbReference type="InterPro" id="IPR001128">
    <property type="entry name" value="Cyt_P450"/>
</dbReference>
<dbReference type="Gene3D" id="1.10.630.10">
    <property type="entry name" value="Cytochrome P450"/>
    <property type="match status" value="1"/>
</dbReference>
<dbReference type="InterPro" id="IPR017972">
    <property type="entry name" value="Cyt_P450_CS"/>
</dbReference>
<evidence type="ECO:0000256" key="4">
    <source>
        <dbReference type="ARBA" id="ARBA00022723"/>
    </source>
</evidence>
<dbReference type="Proteomes" id="UP001498476">
    <property type="component" value="Unassembled WGS sequence"/>
</dbReference>
<dbReference type="CDD" id="cd00302">
    <property type="entry name" value="cytochrome_P450"/>
    <property type="match status" value="1"/>
</dbReference>
<dbReference type="InterPro" id="IPR050529">
    <property type="entry name" value="CYP450_sterol_14alpha_dmase"/>
</dbReference>
<evidence type="ECO:0008006" key="10">
    <source>
        <dbReference type="Google" id="ProtNLM"/>
    </source>
</evidence>
<name>A0ABR1HN00_9HYPO</name>
<evidence type="ECO:0000256" key="6">
    <source>
        <dbReference type="ARBA" id="ARBA00023033"/>
    </source>
</evidence>
<keyword evidence="7" id="KW-0560">Oxidoreductase</keyword>
<keyword evidence="9" id="KW-1185">Reference proteome</keyword>
<keyword evidence="3 7" id="KW-0349">Heme</keyword>
<dbReference type="InterPro" id="IPR036396">
    <property type="entry name" value="Cyt_P450_sf"/>
</dbReference>
<dbReference type="InterPro" id="IPR002403">
    <property type="entry name" value="Cyt_P450_E_grp-IV"/>
</dbReference>
<gene>
    <name evidence="8" type="ORF">QQX98_001619</name>
</gene>